<sequence>MLGQASIGNLKSTIVLHDPAHVHCGPGDPVQGPIQLTYFQNPKLPPGHELFGPARIFLLLRGQLLVTVRPHQADEPMRCIFDGGLSCKSLETREFPFSMRFPERIDRDAYLAQTPLAAQQRIPPWEDTLDRTFDDDPGQPLPPSMEFSRALVAHAPDEVAVQYELCMRLEVPGIDSLGGFTVLKDKSLAAAAAVAGAGTKDGGGGFRARASALLSSTIAAMPVVTLGWHITVPTNVHRGQPLVVQVRAQPSESKPAAAVMPAIELVKRSATVIASIEGRINARKSSQVEYRKQADVAEERFVFGSAACDEHSSRVSSEEPGGEVHRAPPRPGSAVFTADNGWTQVVMLPSITKGLCSSVRTVCINRSYMLRVSCRVRVAGAQREEKFSKTVRFTVHPPLATADGDLGSLPPQLPPAFDEIATVAAAPEAEQEFLPAYAP</sequence>
<dbReference type="OrthoDB" id="2333384at2759"/>
<proteinExistence type="predicted"/>
<keyword evidence="2" id="KW-1185">Reference proteome</keyword>
<dbReference type="EMBL" id="KQ964252">
    <property type="protein sequence ID" value="KXJ90511.1"/>
    <property type="molecule type" value="Genomic_DNA"/>
</dbReference>
<protein>
    <recommendedName>
        <fullName evidence="3">Arrestin-like N-terminal domain-containing protein</fullName>
    </recommendedName>
</protein>
<reference evidence="2" key="1">
    <citation type="submission" date="2016-02" db="EMBL/GenBank/DDBJ databases">
        <title>Draft genome sequence of Microdochium bolleyi, a fungal endophyte of beachgrass.</title>
        <authorList>
            <consortium name="DOE Joint Genome Institute"/>
            <person name="David A.S."/>
            <person name="May G."/>
            <person name="Haridas S."/>
            <person name="Lim J."/>
            <person name="Wang M."/>
            <person name="Labutti K."/>
            <person name="Lipzen A."/>
            <person name="Barry K."/>
            <person name="Grigoriev I.V."/>
        </authorList>
    </citation>
    <scope>NUCLEOTIDE SEQUENCE [LARGE SCALE GENOMIC DNA]</scope>
    <source>
        <strain evidence="2">J235TASD1</strain>
    </source>
</reference>
<dbReference type="InParanoid" id="A0A136IZW8"/>
<dbReference type="Proteomes" id="UP000070501">
    <property type="component" value="Unassembled WGS sequence"/>
</dbReference>
<gene>
    <name evidence="1" type="ORF">Micbo1qcDRAFT_176299</name>
</gene>
<organism evidence="1 2">
    <name type="scientific">Microdochium bolleyi</name>
    <dbReference type="NCBI Taxonomy" id="196109"/>
    <lineage>
        <taxon>Eukaryota</taxon>
        <taxon>Fungi</taxon>
        <taxon>Dikarya</taxon>
        <taxon>Ascomycota</taxon>
        <taxon>Pezizomycotina</taxon>
        <taxon>Sordariomycetes</taxon>
        <taxon>Xylariomycetidae</taxon>
        <taxon>Xylariales</taxon>
        <taxon>Microdochiaceae</taxon>
        <taxon>Microdochium</taxon>
    </lineage>
</organism>
<evidence type="ECO:0000313" key="2">
    <source>
        <dbReference type="Proteomes" id="UP000070501"/>
    </source>
</evidence>
<evidence type="ECO:0008006" key="3">
    <source>
        <dbReference type="Google" id="ProtNLM"/>
    </source>
</evidence>
<accession>A0A136IZW8</accession>
<evidence type="ECO:0000313" key="1">
    <source>
        <dbReference type="EMBL" id="KXJ90511.1"/>
    </source>
</evidence>
<name>A0A136IZW8_9PEZI</name>
<dbReference type="AlphaFoldDB" id="A0A136IZW8"/>